<dbReference type="EMBL" id="PUIA01000069">
    <property type="protein sequence ID" value="PQO26175.1"/>
    <property type="molecule type" value="Genomic_DNA"/>
</dbReference>
<keyword evidence="1" id="KW-1133">Transmembrane helix</keyword>
<dbReference type="OrthoDB" id="217153at2"/>
<accession>A0A2S8F1W5</accession>
<comment type="caution">
    <text evidence="3">The sequence shown here is derived from an EMBL/GenBank/DDBJ whole genome shotgun (WGS) entry which is preliminary data.</text>
</comment>
<evidence type="ECO:0000259" key="2">
    <source>
        <dbReference type="Pfam" id="PF07596"/>
    </source>
</evidence>
<dbReference type="PANTHER" id="PTHR30093:SF2">
    <property type="entry name" value="TYPE II SECRETION SYSTEM PROTEIN H"/>
    <property type="match status" value="1"/>
</dbReference>
<evidence type="ECO:0000256" key="1">
    <source>
        <dbReference type="SAM" id="Phobius"/>
    </source>
</evidence>
<feature type="transmembrane region" description="Helical" evidence="1">
    <location>
        <begin position="21"/>
        <end position="39"/>
    </location>
</feature>
<dbReference type="InterPro" id="IPR012902">
    <property type="entry name" value="N_methyl_site"/>
</dbReference>
<sequence>MGDRWMRSFGVRRHGFTLVELLVVIAIIGVLIALLLPAVQQAREAARRSECTNNLKQFGLALHNFESAHQEIPGGEYSVAEYFSPHAMMLGYMEQTAIGDQIDLKTGVFSDPNLTLSFHQPPGFACPSDPFPAEGVGQGATSYHCNWGSWVHFNGWDGVFGPQADGEGSSSAKRLKPLTFGRITDGLSNTAAFAEVVIGANSSGGGKNRFDAFEISMPSGTDFASARGELMQIDWEPLNIPWSGDWRYRGIPWMEGSVWRTGYNHILPPNKPAFVPGDFNKIVSPASSYHPGGALAVLCDGSVQFFPETIDGDAWKAYGTRDGKDLNAQN</sequence>
<dbReference type="NCBIfam" id="TIGR02532">
    <property type="entry name" value="IV_pilin_GFxxxE"/>
    <property type="match status" value="1"/>
</dbReference>
<protein>
    <submittedName>
        <fullName evidence="3">Prepilin-type cleavage/methylation domain-containing protein</fullName>
    </submittedName>
</protein>
<name>A0A2S8F1W5_9BACT</name>
<dbReference type="PANTHER" id="PTHR30093">
    <property type="entry name" value="GENERAL SECRETION PATHWAY PROTEIN G"/>
    <property type="match status" value="1"/>
</dbReference>
<dbReference type="PROSITE" id="PS00409">
    <property type="entry name" value="PROKAR_NTER_METHYL"/>
    <property type="match status" value="1"/>
</dbReference>
<dbReference type="Pfam" id="PF07596">
    <property type="entry name" value="SBP_bac_10"/>
    <property type="match status" value="1"/>
</dbReference>
<dbReference type="Proteomes" id="UP000240009">
    <property type="component" value="Unassembled WGS sequence"/>
</dbReference>
<dbReference type="SUPFAM" id="SSF54523">
    <property type="entry name" value="Pili subunits"/>
    <property type="match status" value="1"/>
</dbReference>
<evidence type="ECO:0000313" key="4">
    <source>
        <dbReference type="Proteomes" id="UP000240009"/>
    </source>
</evidence>
<keyword evidence="1" id="KW-0472">Membrane</keyword>
<organism evidence="3 4">
    <name type="scientific">Blastopirellula marina</name>
    <dbReference type="NCBI Taxonomy" id="124"/>
    <lineage>
        <taxon>Bacteria</taxon>
        <taxon>Pseudomonadati</taxon>
        <taxon>Planctomycetota</taxon>
        <taxon>Planctomycetia</taxon>
        <taxon>Pirellulales</taxon>
        <taxon>Pirellulaceae</taxon>
        <taxon>Blastopirellula</taxon>
    </lineage>
</organism>
<evidence type="ECO:0000313" key="3">
    <source>
        <dbReference type="EMBL" id="PQO26175.1"/>
    </source>
</evidence>
<feature type="domain" description="DUF1559" evidence="2">
    <location>
        <begin position="40"/>
        <end position="311"/>
    </location>
</feature>
<dbReference type="InterPro" id="IPR045584">
    <property type="entry name" value="Pilin-like"/>
</dbReference>
<dbReference type="Pfam" id="PF07963">
    <property type="entry name" value="N_methyl"/>
    <property type="match status" value="1"/>
</dbReference>
<dbReference type="AlphaFoldDB" id="A0A2S8F1W5"/>
<dbReference type="InterPro" id="IPR011453">
    <property type="entry name" value="DUF1559"/>
</dbReference>
<reference evidence="3 4" key="1">
    <citation type="submission" date="2018-02" db="EMBL/GenBank/DDBJ databases">
        <title>Comparative genomes isolates from brazilian mangrove.</title>
        <authorList>
            <person name="Araujo J.E."/>
            <person name="Taketani R.G."/>
            <person name="Silva M.C.P."/>
            <person name="Loureco M.V."/>
            <person name="Andreote F.D."/>
        </authorList>
    </citation>
    <scope>NUCLEOTIDE SEQUENCE [LARGE SCALE GENOMIC DNA]</scope>
    <source>
        <strain evidence="3 4">HEX-2 MGV</strain>
    </source>
</reference>
<dbReference type="Gene3D" id="3.30.700.10">
    <property type="entry name" value="Glycoprotein, Type 4 Pilin"/>
    <property type="match status" value="1"/>
</dbReference>
<dbReference type="InterPro" id="IPR027558">
    <property type="entry name" value="Pre_pil_HX9DG_C"/>
</dbReference>
<proteinExistence type="predicted"/>
<keyword evidence="1" id="KW-0812">Transmembrane</keyword>
<gene>
    <name evidence="3" type="ORF">C5Y96_22305</name>
</gene>
<dbReference type="NCBIfam" id="TIGR04294">
    <property type="entry name" value="pre_pil_HX9DG"/>
    <property type="match status" value="1"/>
</dbReference>